<evidence type="ECO:0000313" key="4">
    <source>
        <dbReference type="Proteomes" id="UP000289886"/>
    </source>
</evidence>
<dbReference type="PANTHER" id="PTHR45749:SF21">
    <property type="entry name" value="DUF4371 DOMAIN-CONTAINING PROTEIN"/>
    <property type="match status" value="1"/>
</dbReference>
<dbReference type="InterPro" id="IPR008906">
    <property type="entry name" value="HATC_C_dom"/>
</dbReference>
<feature type="compositionally biased region" description="Low complexity" evidence="1">
    <location>
        <begin position="22"/>
        <end position="40"/>
    </location>
</feature>
<dbReference type="InterPro" id="IPR025398">
    <property type="entry name" value="DUF4371"/>
</dbReference>
<reference evidence="3 4" key="1">
    <citation type="submission" date="2019-01" db="EMBL/GenBank/DDBJ databases">
        <title>Draft Genome and Complete Hox-Cluster Characterization of the Sterlet Sturgeon (Acipenser ruthenus).</title>
        <authorList>
            <person name="Wei Q."/>
        </authorList>
    </citation>
    <scope>NUCLEOTIDE SEQUENCE [LARGE SCALE GENOMIC DNA]</scope>
    <source>
        <strain evidence="3">WHYD16114868_AA</strain>
        <tissue evidence="3">Blood</tissue>
    </source>
</reference>
<dbReference type="SMART" id="SM00597">
    <property type="entry name" value="ZnF_TTF"/>
    <property type="match status" value="1"/>
</dbReference>
<comment type="caution">
    <text evidence="3">The sequence shown here is derived from an EMBL/GenBank/DDBJ whole genome shotgun (WGS) entry which is preliminary data.</text>
</comment>
<name>A0A444UHZ3_ACIRT</name>
<dbReference type="Pfam" id="PF05699">
    <property type="entry name" value="Dimer_Tnp_hAT"/>
    <property type="match status" value="1"/>
</dbReference>
<dbReference type="AlphaFoldDB" id="A0A444UHZ3"/>
<dbReference type="PANTHER" id="PTHR45749">
    <property type="match status" value="1"/>
</dbReference>
<dbReference type="EMBL" id="SCEB01214537">
    <property type="protein sequence ID" value="RXM34789.1"/>
    <property type="molecule type" value="Genomic_DNA"/>
</dbReference>
<evidence type="ECO:0000259" key="2">
    <source>
        <dbReference type="SMART" id="SM00597"/>
    </source>
</evidence>
<accession>A0A444UHZ3</accession>
<sequence>MAKRQLSLEFFYSKKSKPPTPETSTETEPDSSVVQNVSSNESDDTISNALVSAGAATVESVDKRVPCLGPDAALEYVEEGPYQPVIDFPASACGIKTRKFRQVWYNEYKWLEYSVRDDRAFCFCCRAFGNGPNSDLAFRVTGFKTWKKANERFREHSKCEAHLEAVAKWKGRLQSCKTGSVASQLDSQKKKRVADNRAYLETVIESTLFCARQGIPLRGHEEGMDSTNQGNLRELMKLRSTDNELIQRFMVNREKYCTYLHSSCQNEIIEIMASQVTDSIVNEVKKAEVFSIIADETMDLSRHEQVALIVRYVNQSFEIQERFIGFYRTLQTDGASLATLIKSTLSALGLDISALRGQCYDGAANMRGPYKGVATRILSENPLAYYVHCYAHILNLCVVDMVSCIPVVRNAFGILQALRNFIEVSSKRHAVFEKITSQKTYSAGPATLKSLSDTRWNCRVEAIRAVLENFDEMVQALNEIAHGGSKAGTEAYALLRNVQDFNFLYCMFFMRRVLMQTNHLSKFLQSKDFTYQTAMAMAKSTVSVLKEMRSDDFASQTFNHVNELCQKNGYSGPCVPRKPVIPTKLGGGVKSSFEKPEDYYRTEILYSTLDTLIEEVEDRFSENDLFIFKSLADVLSSESPSDESVGAVSTTYSIDQEDLNSEINLFSRMFKDGIADKSNEEEERTQLEKRLRFFREMALRDTLPNLSKLYVLYLTIPVTTASAERSFSSLRQLKTYLRTTMTDARVSNLAILQIEKGGHAVNILDVVTRFASRKDRRLQFF</sequence>
<gene>
    <name evidence="3" type="ORF">EOD39_4508</name>
</gene>
<evidence type="ECO:0000313" key="3">
    <source>
        <dbReference type="EMBL" id="RXM34789.1"/>
    </source>
</evidence>
<protein>
    <submittedName>
        <fullName evidence="3">Zinc finger MYM-type protein 1</fullName>
    </submittedName>
</protein>
<feature type="domain" description="TTF-type" evidence="2">
    <location>
        <begin position="96"/>
        <end position="178"/>
    </location>
</feature>
<dbReference type="GO" id="GO:0046983">
    <property type="term" value="F:protein dimerization activity"/>
    <property type="evidence" value="ECO:0007669"/>
    <property type="project" value="InterPro"/>
</dbReference>
<keyword evidence="4" id="KW-1185">Reference proteome</keyword>
<dbReference type="InterPro" id="IPR012337">
    <property type="entry name" value="RNaseH-like_sf"/>
</dbReference>
<organism evidence="3 4">
    <name type="scientific">Acipenser ruthenus</name>
    <name type="common">Sterlet sturgeon</name>
    <dbReference type="NCBI Taxonomy" id="7906"/>
    <lineage>
        <taxon>Eukaryota</taxon>
        <taxon>Metazoa</taxon>
        <taxon>Chordata</taxon>
        <taxon>Craniata</taxon>
        <taxon>Vertebrata</taxon>
        <taxon>Euteleostomi</taxon>
        <taxon>Actinopterygii</taxon>
        <taxon>Chondrostei</taxon>
        <taxon>Acipenseriformes</taxon>
        <taxon>Acipenseridae</taxon>
        <taxon>Acipenser</taxon>
    </lineage>
</organism>
<proteinExistence type="predicted"/>
<feature type="region of interest" description="Disordered" evidence="1">
    <location>
        <begin position="1"/>
        <end position="41"/>
    </location>
</feature>
<dbReference type="InterPro" id="IPR006580">
    <property type="entry name" value="Znf_TTF"/>
</dbReference>
<dbReference type="Proteomes" id="UP000289886">
    <property type="component" value="Unassembled WGS sequence"/>
</dbReference>
<evidence type="ECO:0000256" key="1">
    <source>
        <dbReference type="SAM" id="MobiDB-lite"/>
    </source>
</evidence>
<dbReference type="SUPFAM" id="SSF53098">
    <property type="entry name" value="Ribonuclease H-like"/>
    <property type="match status" value="1"/>
</dbReference>
<dbReference type="Pfam" id="PF14291">
    <property type="entry name" value="DUF4371"/>
    <property type="match status" value="1"/>
</dbReference>